<name>A0ABQ6BRE9_9NEIS</name>
<organism evidence="2 3">
    <name type="scientific">Chitiniphilus shinanonensis</name>
    <dbReference type="NCBI Taxonomy" id="553088"/>
    <lineage>
        <taxon>Bacteria</taxon>
        <taxon>Pseudomonadati</taxon>
        <taxon>Pseudomonadota</taxon>
        <taxon>Betaproteobacteria</taxon>
        <taxon>Neisseriales</taxon>
        <taxon>Chitinibacteraceae</taxon>
        <taxon>Chitiniphilus</taxon>
    </lineage>
</organism>
<protein>
    <recommendedName>
        <fullName evidence="4">Signal transduction histidine kinase dimerisation/phosphoacceptor domain-containing protein</fullName>
    </recommendedName>
</protein>
<keyword evidence="3" id="KW-1185">Reference proteome</keyword>
<sequence>MDVMDPLAGKQERSSDASRHHAALQALAGSRLDVANLAHDYLSMIGTMVTIMQQLHRGNDPLLQHALDVTGFIAEQAEHCLAHETDMAQGRLEELIGVE</sequence>
<comment type="caution">
    <text evidence="2">The sequence shown here is derived from an EMBL/GenBank/DDBJ whole genome shotgun (WGS) entry which is preliminary data.</text>
</comment>
<evidence type="ECO:0000313" key="2">
    <source>
        <dbReference type="EMBL" id="GLS04244.1"/>
    </source>
</evidence>
<feature type="region of interest" description="Disordered" evidence="1">
    <location>
        <begin position="1"/>
        <end position="21"/>
    </location>
</feature>
<reference evidence="3" key="1">
    <citation type="journal article" date="2019" name="Int. J. Syst. Evol. Microbiol.">
        <title>The Global Catalogue of Microorganisms (GCM) 10K type strain sequencing project: providing services to taxonomists for standard genome sequencing and annotation.</title>
        <authorList>
            <consortium name="The Broad Institute Genomics Platform"/>
            <consortium name="The Broad Institute Genome Sequencing Center for Infectious Disease"/>
            <person name="Wu L."/>
            <person name="Ma J."/>
        </authorList>
    </citation>
    <scope>NUCLEOTIDE SEQUENCE [LARGE SCALE GENOMIC DNA]</scope>
    <source>
        <strain evidence="3">NBRC 104970</strain>
    </source>
</reference>
<gene>
    <name evidence="2" type="ORF">GCM10007860_13910</name>
</gene>
<evidence type="ECO:0000256" key="1">
    <source>
        <dbReference type="SAM" id="MobiDB-lite"/>
    </source>
</evidence>
<proteinExistence type="predicted"/>
<dbReference type="EMBL" id="BSOZ01000015">
    <property type="protein sequence ID" value="GLS04244.1"/>
    <property type="molecule type" value="Genomic_DNA"/>
</dbReference>
<feature type="compositionally biased region" description="Basic and acidic residues" evidence="1">
    <location>
        <begin position="10"/>
        <end position="19"/>
    </location>
</feature>
<evidence type="ECO:0008006" key="4">
    <source>
        <dbReference type="Google" id="ProtNLM"/>
    </source>
</evidence>
<accession>A0ABQ6BRE9</accession>
<dbReference type="Proteomes" id="UP001156836">
    <property type="component" value="Unassembled WGS sequence"/>
</dbReference>
<dbReference type="RefSeq" id="WP_157236017.1">
    <property type="nucleotide sequence ID" value="NZ_BAABUF010000009.1"/>
</dbReference>
<evidence type="ECO:0000313" key="3">
    <source>
        <dbReference type="Proteomes" id="UP001156836"/>
    </source>
</evidence>